<keyword evidence="2" id="KW-1185">Reference proteome</keyword>
<dbReference type="AlphaFoldDB" id="A0A9P6ER59"/>
<evidence type="ECO:0000313" key="2">
    <source>
        <dbReference type="Proteomes" id="UP000807306"/>
    </source>
</evidence>
<gene>
    <name evidence="1" type="ORF">CPB83DRAFT_845437</name>
</gene>
<organism evidence="1 2">
    <name type="scientific">Crepidotus variabilis</name>
    <dbReference type="NCBI Taxonomy" id="179855"/>
    <lineage>
        <taxon>Eukaryota</taxon>
        <taxon>Fungi</taxon>
        <taxon>Dikarya</taxon>
        <taxon>Basidiomycota</taxon>
        <taxon>Agaricomycotina</taxon>
        <taxon>Agaricomycetes</taxon>
        <taxon>Agaricomycetidae</taxon>
        <taxon>Agaricales</taxon>
        <taxon>Agaricineae</taxon>
        <taxon>Crepidotaceae</taxon>
        <taxon>Crepidotus</taxon>
    </lineage>
</organism>
<protein>
    <submittedName>
        <fullName evidence="1">Uncharacterized protein</fullName>
    </submittedName>
</protein>
<comment type="caution">
    <text evidence="1">The sequence shown here is derived from an EMBL/GenBank/DDBJ whole genome shotgun (WGS) entry which is preliminary data.</text>
</comment>
<accession>A0A9P6ER59</accession>
<proteinExistence type="predicted"/>
<reference evidence="1" key="1">
    <citation type="submission" date="2020-11" db="EMBL/GenBank/DDBJ databases">
        <authorList>
            <consortium name="DOE Joint Genome Institute"/>
            <person name="Ahrendt S."/>
            <person name="Riley R."/>
            <person name="Andreopoulos W."/>
            <person name="Labutti K."/>
            <person name="Pangilinan J."/>
            <person name="Ruiz-Duenas F.J."/>
            <person name="Barrasa J.M."/>
            <person name="Sanchez-Garcia M."/>
            <person name="Camarero S."/>
            <person name="Miyauchi S."/>
            <person name="Serrano A."/>
            <person name="Linde D."/>
            <person name="Babiker R."/>
            <person name="Drula E."/>
            <person name="Ayuso-Fernandez I."/>
            <person name="Pacheco R."/>
            <person name="Padilla G."/>
            <person name="Ferreira P."/>
            <person name="Barriuso J."/>
            <person name="Kellner H."/>
            <person name="Castanera R."/>
            <person name="Alfaro M."/>
            <person name="Ramirez L."/>
            <person name="Pisabarro A.G."/>
            <person name="Kuo A."/>
            <person name="Tritt A."/>
            <person name="Lipzen A."/>
            <person name="He G."/>
            <person name="Yan M."/>
            <person name="Ng V."/>
            <person name="Cullen D."/>
            <person name="Martin F."/>
            <person name="Rosso M.-N."/>
            <person name="Henrissat B."/>
            <person name="Hibbett D."/>
            <person name="Martinez A.T."/>
            <person name="Grigoriev I.V."/>
        </authorList>
    </citation>
    <scope>NUCLEOTIDE SEQUENCE</scope>
    <source>
        <strain evidence="1">CBS 506.95</strain>
    </source>
</reference>
<name>A0A9P6ER59_9AGAR</name>
<dbReference type="EMBL" id="MU157828">
    <property type="protein sequence ID" value="KAF9533534.1"/>
    <property type="molecule type" value="Genomic_DNA"/>
</dbReference>
<evidence type="ECO:0000313" key="1">
    <source>
        <dbReference type="EMBL" id="KAF9533534.1"/>
    </source>
</evidence>
<sequence>MPYLLNYNGQLRSRQHGFKKDQCPHRYQCQYLCPYPHPCLVHHLDHTHIYIDIGLFVVVVVSASASDHRPIYSIHSIRPIHHILPKHPIRSKHPSHSILPSSGRD</sequence>
<dbReference type="Proteomes" id="UP000807306">
    <property type="component" value="Unassembled WGS sequence"/>
</dbReference>